<evidence type="ECO:0000256" key="12">
    <source>
        <dbReference type="ARBA" id="ARBA00023180"/>
    </source>
</evidence>
<dbReference type="InterPro" id="IPR032799">
    <property type="entry name" value="TAXi_C"/>
</dbReference>
<dbReference type="PANTHER" id="PTHR47967">
    <property type="entry name" value="OS07G0603500 PROTEIN-RELATED"/>
    <property type="match status" value="1"/>
</dbReference>
<feature type="transmembrane region" description="Helical" evidence="14">
    <location>
        <begin position="814"/>
        <end position="839"/>
    </location>
</feature>
<comment type="similarity">
    <text evidence="13">Belongs to the major facilitator superfamily. Spinster (TC 2.A.1.49) family.</text>
</comment>
<dbReference type="InterPro" id="IPR044770">
    <property type="entry name" value="MFS_spinster-like"/>
</dbReference>
<dbReference type="InterPro" id="IPR001969">
    <property type="entry name" value="Aspartic_peptidase_AS"/>
</dbReference>
<evidence type="ECO:0000256" key="11">
    <source>
        <dbReference type="ARBA" id="ARBA00023157"/>
    </source>
</evidence>
<dbReference type="InterPro" id="IPR032861">
    <property type="entry name" value="TAXi_N"/>
</dbReference>
<feature type="transmembrane region" description="Helical" evidence="14">
    <location>
        <begin position="758"/>
        <end position="778"/>
    </location>
</feature>
<evidence type="ECO:0000259" key="16">
    <source>
        <dbReference type="PROSITE" id="PS50850"/>
    </source>
</evidence>
<dbReference type="InterPro" id="IPR036259">
    <property type="entry name" value="MFS_trans_sf"/>
</dbReference>
<dbReference type="GO" id="GO:0005576">
    <property type="term" value="C:extracellular region"/>
    <property type="evidence" value="ECO:0007669"/>
    <property type="project" value="TreeGrafter"/>
</dbReference>
<keyword evidence="10 14" id="KW-0472">Membrane</keyword>
<evidence type="ECO:0000256" key="15">
    <source>
        <dbReference type="SAM" id="SignalP"/>
    </source>
</evidence>
<dbReference type="Gene3D" id="2.40.70.10">
    <property type="entry name" value="Acid Proteases"/>
    <property type="match status" value="2"/>
</dbReference>
<dbReference type="SUPFAM" id="SSF103473">
    <property type="entry name" value="MFS general substrate transporter"/>
    <property type="match status" value="2"/>
</dbReference>
<evidence type="ECO:0000256" key="6">
    <source>
        <dbReference type="ARBA" id="ARBA00022729"/>
    </source>
</evidence>
<keyword evidence="19" id="KW-1185">Reference proteome</keyword>
<feature type="domain" description="Peptidase A1" evidence="17">
    <location>
        <begin position="98"/>
        <end position="442"/>
    </location>
</feature>
<evidence type="ECO:0000256" key="8">
    <source>
        <dbReference type="ARBA" id="ARBA00022801"/>
    </source>
</evidence>
<dbReference type="InterPro" id="IPR034161">
    <property type="entry name" value="Pepsin-like_plant"/>
</dbReference>
<evidence type="ECO:0008006" key="20">
    <source>
        <dbReference type="Google" id="ProtNLM"/>
    </source>
</evidence>
<dbReference type="PROSITE" id="PS00141">
    <property type="entry name" value="ASP_PROTEASE"/>
    <property type="match status" value="1"/>
</dbReference>
<dbReference type="FunFam" id="2.40.70.10:FF:000016">
    <property type="entry name" value="Probable aspartic protease At2g35615"/>
    <property type="match status" value="1"/>
</dbReference>
<dbReference type="InterPro" id="IPR004156">
    <property type="entry name" value="OATP"/>
</dbReference>
<feature type="transmembrane region" description="Helical" evidence="14">
    <location>
        <begin position="572"/>
        <end position="594"/>
    </location>
</feature>
<sequence>MATPTHFSFLFILFLSVSISSVRGSGFSVNLIHRDSPQSPFYNPLDTLSDRMQKAVHRSINRANHFKKLSSSTYYSSMSSNQDDDTISTSLSAIGIEFVMNISLGTPPRNVFAIADTGSDVTWVQCKPCENCYKQDSPLFDPKTSSSYKDVPCSSGTCERLREDRYTCENTLCRYFVRYGDGSYSMGNLAFETLTFDSTSGRSIQLPNIAFGCGHNTATGHFNEKGSGLVGLGGGELSLISQLGSKIDSKFSYCLVPSHDVSSKFIFGSNAEMTGKDVLSTPLISDPFQKTFYYLALEAISVNENKVPFISDTSSTKDTEAFQEDNYIIIDSGTTFTFLPQEMYSEIESEIKKAIQVEPTVGPNGFNLCYPFDDSMTFPEVTVHFTDADIKLDAGNYFVPVGGGVICLSFFPSKTPPYLYGNVAQINFLVEYALTENKMAEPSVSEESESISVMVVSENTESALGTTNSGKECAYPKKKTTWCSPKVLLLIFCLMNLLNYVDRGVIASTGVNGTPKVCNASGECIAGKGIQGAFNLTNFQDGALSTAFMVGLLVASPIFASFAKNYNKPFRLIGVGLLIWTIATACCGVTSNFWNIVVCRMLVGVGEASFMSLAAPFIDDNAPVARKTFCLGLFYMCIPLKGFESGEATLTTSVQIELHEVKITEVSEQGKDVVYVSSGGGLSNNKISRKTCLSKRTIKRISRFCKDMIWKDIKVLLFEKVYVVSVLGYVAYTFVIGAYSYWGPKAGADIYHMTNPDMFFGVITVFCGTCGTLAGAYLFDRINCSIKNGFKLLTATTALGGACCFGAFCFKSMYGFLAFFVLGQLFLFAAQAPVTFICLHSVKPSLRPISLAISTVAIHIFGDVPSSPLVGRIQDQIHNWRTTALILTSIFGVAAAIWLIGIFLDSVDRYNEEDNASTNTEPVAAENTVEKFDEHSEI</sequence>
<dbReference type="GO" id="GO:0022857">
    <property type="term" value="F:transmembrane transporter activity"/>
    <property type="evidence" value="ECO:0007669"/>
    <property type="project" value="InterPro"/>
</dbReference>
<keyword evidence="6 15" id="KW-0732">Signal</keyword>
<evidence type="ECO:0000256" key="14">
    <source>
        <dbReference type="SAM" id="Phobius"/>
    </source>
</evidence>
<dbReference type="Pfam" id="PF03137">
    <property type="entry name" value="OATP"/>
    <property type="match status" value="1"/>
</dbReference>
<keyword evidence="5 14" id="KW-0812">Transmembrane</keyword>
<feature type="transmembrane region" description="Helical" evidence="14">
    <location>
        <begin position="600"/>
        <end position="618"/>
    </location>
</feature>
<reference evidence="18 19" key="1">
    <citation type="journal article" date="2018" name="Science">
        <title>The opium poppy genome and morphinan production.</title>
        <authorList>
            <person name="Guo L."/>
            <person name="Winzer T."/>
            <person name="Yang X."/>
            <person name="Li Y."/>
            <person name="Ning Z."/>
            <person name="He Z."/>
            <person name="Teodor R."/>
            <person name="Lu Y."/>
            <person name="Bowser T.A."/>
            <person name="Graham I.A."/>
            <person name="Ye K."/>
        </authorList>
    </citation>
    <scope>NUCLEOTIDE SEQUENCE [LARGE SCALE GENOMIC DNA]</scope>
    <source>
        <strain evidence="19">cv. HN1</strain>
        <tissue evidence="18">Leaves</tissue>
    </source>
</reference>
<dbReference type="Gene3D" id="1.20.1250.20">
    <property type="entry name" value="MFS general substrate transporter like domains"/>
    <property type="match status" value="2"/>
</dbReference>
<comment type="similarity">
    <text evidence="2">Belongs to the peptidase A1 family.</text>
</comment>
<dbReference type="InterPro" id="IPR020846">
    <property type="entry name" value="MFS_dom"/>
</dbReference>
<dbReference type="GO" id="GO:0006508">
    <property type="term" value="P:proteolysis"/>
    <property type="evidence" value="ECO:0007669"/>
    <property type="project" value="UniProtKB-KW"/>
</dbReference>
<protein>
    <recommendedName>
        <fullName evidence="20">Peptidase A1 domain-containing protein</fullName>
    </recommendedName>
</protein>
<organism evidence="18 19">
    <name type="scientific">Papaver somniferum</name>
    <name type="common">Opium poppy</name>
    <dbReference type="NCBI Taxonomy" id="3469"/>
    <lineage>
        <taxon>Eukaryota</taxon>
        <taxon>Viridiplantae</taxon>
        <taxon>Streptophyta</taxon>
        <taxon>Embryophyta</taxon>
        <taxon>Tracheophyta</taxon>
        <taxon>Spermatophyta</taxon>
        <taxon>Magnoliopsida</taxon>
        <taxon>Ranunculales</taxon>
        <taxon>Papaveraceae</taxon>
        <taxon>Papaveroideae</taxon>
        <taxon>Papaver</taxon>
    </lineage>
</organism>
<feature type="transmembrane region" description="Helical" evidence="14">
    <location>
        <begin position="542"/>
        <end position="560"/>
    </location>
</feature>
<keyword evidence="3" id="KW-0813">Transport</keyword>
<feature type="transmembrane region" description="Helical" evidence="14">
    <location>
        <begin position="882"/>
        <end position="904"/>
    </location>
</feature>
<evidence type="ECO:0000256" key="5">
    <source>
        <dbReference type="ARBA" id="ARBA00022692"/>
    </source>
</evidence>
<keyword evidence="11" id="KW-1015">Disulfide bond</keyword>
<evidence type="ECO:0000313" key="19">
    <source>
        <dbReference type="Proteomes" id="UP000316621"/>
    </source>
</evidence>
<feature type="domain" description="Major facilitator superfamily (MFS) profile" evidence="16">
    <location>
        <begin position="488"/>
        <end position="907"/>
    </location>
</feature>
<keyword evidence="12" id="KW-0325">Glycoprotein</keyword>
<dbReference type="Pfam" id="PF14543">
    <property type="entry name" value="TAXi_N"/>
    <property type="match status" value="1"/>
</dbReference>
<dbReference type="GO" id="GO:0004190">
    <property type="term" value="F:aspartic-type endopeptidase activity"/>
    <property type="evidence" value="ECO:0007669"/>
    <property type="project" value="UniProtKB-KW"/>
</dbReference>
<evidence type="ECO:0000313" key="18">
    <source>
        <dbReference type="EMBL" id="RZC51421.1"/>
    </source>
</evidence>
<evidence type="ECO:0000256" key="7">
    <source>
        <dbReference type="ARBA" id="ARBA00022750"/>
    </source>
</evidence>
<dbReference type="PROSITE" id="PS51767">
    <property type="entry name" value="PEPTIDASE_A1"/>
    <property type="match status" value="1"/>
</dbReference>
<keyword evidence="7" id="KW-0064">Aspartyl protease</keyword>
<feature type="transmembrane region" description="Helical" evidence="14">
    <location>
        <begin position="790"/>
        <end position="808"/>
    </location>
</feature>
<dbReference type="Proteomes" id="UP000316621">
    <property type="component" value="Chromosome 2"/>
</dbReference>
<dbReference type="InterPro" id="IPR033121">
    <property type="entry name" value="PEPTIDASE_A1"/>
</dbReference>
<evidence type="ECO:0000256" key="4">
    <source>
        <dbReference type="ARBA" id="ARBA00022670"/>
    </source>
</evidence>
<dbReference type="AlphaFoldDB" id="A0A4Y7IUJ9"/>
<name>A0A4Y7IUJ9_PAPSO</name>
<evidence type="ECO:0000256" key="10">
    <source>
        <dbReference type="ARBA" id="ARBA00023136"/>
    </source>
</evidence>
<evidence type="ECO:0000256" key="3">
    <source>
        <dbReference type="ARBA" id="ARBA00022448"/>
    </source>
</evidence>
<feature type="chain" id="PRO_5021488686" description="Peptidase A1 domain-containing protein" evidence="15">
    <location>
        <begin position="25"/>
        <end position="938"/>
    </location>
</feature>
<comment type="subcellular location">
    <subcellularLocation>
        <location evidence="1">Membrane</location>
        <topology evidence="1">Multi-pass membrane protein</topology>
    </subcellularLocation>
</comment>
<dbReference type="SUPFAM" id="SSF50630">
    <property type="entry name" value="Acid proteases"/>
    <property type="match status" value="1"/>
</dbReference>
<gene>
    <name evidence="18" type="ORF">C5167_019848</name>
</gene>
<dbReference type="PANTHER" id="PTHR47967:SF128">
    <property type="entry name" value="ASPARTIC PROTEINASE CDR1-LIKE"/>
    <property type="match status" value="1"/>
</dbReference>
<dbReference type="InterPro" id="IPR021109">
    <property type="entry name" value="Peptidase_aspartic_dom_sf"/>
</dbReference>
<evidence type="ECO:0000256" key="9">
    <source>
        <dbReference type="ARBA" id="ARBA00022989"/>
    </source>
</evidence>
<evidence type="ECO:0000259" key="17">
    <source>
        <dbReference type="PROSITE" id="PS51767"/>
    </source>
</evidence>
<proteinExistence type="inferred from homology"/>
<evidence type="ECO:0000256" key="13">
    <source>
        <dbReference type="ARBA" id="ARBA00024338"/>
    </source>
</evidence>
<dbReference type="InterPro" id="IPR051708">
    <property type="entry name" value="Plant_Aspart_Prot_A1"/>
</dbReference>
<keyword evidence="9 14" id="KW-1133">Transmembrane helix</keyword>
<feature type="signal peptide" evidence="15">
    <location>
        <begin position="1"/>
        <end position="24"/>
    </location>
</feature>
<dbReference type="EMBL" id="CM010716">
    <property type="protein sequence ID" value="RZC51421.1"/>
    <property type="molecule type" value="Genomic_DNA"/>
</dbReference>
<evidence type="ECO:0000256" key="2">
    <source>
        <dbReference type="ARBA" id="ARBA00007447"/>
    </source>
</evidence>
<dbReference type="Gramene" id="RZC51421">
    <property type="protein sequence ID" value="RZC51421"/>
    <property type="gene ID" value="C5167_019848"/>
</dbReference>
<evidence type="ECO:0000256" key="1">
    <source>
        <dbReference type="ARBA" id="ARBA00004141"/>
    </source>
</evidence>
<feature type="transmembrane region" description="Helical" evidence="14">
    <location>
        <begin position="721"/>
        <end position="742"/>
    </location>
</feature>
<dbReference type="InterPro" id="IPR011701">
    <property type="entry name" value="MFS"/>
</dbReference>
<keyword evidence="4" id="KW-0645">Protease</keyword>
<dbReference type="PROSITE" id="PS50850">
    <property type="entry name" value="MFS"/>
    <property type="match status" value="1"/>
</dbReference>
<dbReference type="CDD" id="cd17328">
    <property type="entry name" value="MFS_spinster_like"/>
    <property type="match status" value="1"/>
</dbReference>
<dbReference type="CDD" id="cd05476">
    <property type="entry name" value="pepsin_A_like_plant"/>
    <property type="match status" value="1"/>
</dbReference>
<dbReference type="Pfam" id="PF14541">
    <property type="entry name" value="TAXi_C"/>
    <property type="match status" value="1"/>
</dbReference>
<dbReference type="Pfam" id="PF07690">
    <property type="entry name" value="MFS_1"/>
    <property type="match status" value="1"/>
</dbReference>
<dbReference type="GO" id="GO:0016020">
    <property type="term" value="C:membrane"/>
    <property type="evidence" value="ECO:0007669"/>
    <property type="project" value="UniProtKB-SubCell"/>
</dbReference>
<keyword evidence="8" id="KW-0378">Hydrolase</keyword>
<accession>A0A4Y7IUJ9</accession>